<sequence length="149" mass="16269">MASDDVLAECDIQKLNVDIAAGSAAVVFDLKSSLYYDDVNVGVLTAEGVESASWSGSRSQYAQRFQAFYVGASMLSSTGSGRWRMWVGAINGQELIIEAETIEMWLGNVKGGDAAPPLYDEDSEEEILRRLYDWDTLATPVAWTSTTLI</sequence>
<evidence type="ECO:0000313" key="1">
    <source>
        <dbReference type="EMBL" id="MDL5160240.1"/>
    </source>
</evidence>
<organism evidence="1 2">
    <name type="scientific">Actinomycetospora termitidis</name>
    <dbReference type="NCBI Taxonomy" id="3053470"/>
    <lineage>
        <taxon>Bacteria</taxon>
        <taxon>Bacillati</taxon>
        <taxon>Actinomycetota</taxon>
        <taxon>Actinomycetes</taxon>
        <taxon>Pseudonocardiales</taxon>
        <taxon>Pseudonocardiaceae</taxon>
        <taxon>Actinomycetospora</taxon>
    </lineage>
</organism>
<keyword evidence="2" id="KW-1185">Reference proteome</keyword>
<dbReference type="EMBL" id="JASVWF010000010">
    <property type="protein sequence ID" value="MDL5160240.1"/>
    <property type="molecule type" value="Genomic_DNA"/>
</dbReference>
<evidence type="ECO:0000313" key="2">
    <source>
        <dbReference type="Proteomes" id="UP001231924"/>
    </source>
</evidence>
<accession>A0ABT7MHT7</accession>
<proteinExistence type="predicted"/>
<dbReference type="Proteomes" id="UP001231924">
    <property type="component" value="Unassembled WGS sequence"/>
</dbReference>
<dbReference type="RefSeq" id="WP_286056850.1">
    <property type="nucleotide sequence ID" value="NZ_JASVWF010000010.1"/>
</dbReference>
<reference evidence="1 2" key="1">
    <citation type="submission" date="2023-06" db="EMBL/GenBank/DDBJ databases">
        <title>Actinomycetospora Odt1-22.</title>
        <authorList>
            <person name="Supong K."/>
        </authorList>
    </citation>
    <scope>NUCLEOTIDE SEQUENCE [LARGE SCALE GENOMIC DNA]</scope>
    <source>
        <strain evidence="1 2">Odt1-22</strain>
    </source>
</reference>
<protein>
    <submittedName>
        <fullName evidence="1">Uncharacterized protein</fullName>
    </submittedName>
</protein>
<name>A0ABT7MHT7_9PSEU</name>
<gene>
    <name evidence="1" type="ORF">QRT03_30020</name>
</gene>
<comment type="caution">
    <text evidence="1">The sequence shown here is derived from an EMBL/GenBank/DDBJ whole genome shotgun (WGS) entry which is preliminary data.</text>
</comment>